<dbReference type="OrthoDB" id="5188439at2759"/>
<accession>A0A9W4XMS8</accession>
<evidence type="ECO:0000313" key="3">
    <source>
        <dbReference type="EMBL" id="CAI6334220.1"/>
    </source>
</evidence>
<dbReference type="EMBL" id="CAOQHR010000004">
    <property type="protein sequence ID" value="CAI6334220.1"/>
    <property type="molecule type" value="Genomic_DNA"/>
</dbReference>
<feature type="compositionally biased region" description="Basic and acidic residues" evidence="1">
    <location>
        <begin position="233"/>
        <end position="242"/>
    </location>
</feature>
<gene>
    <name evidence="3" type="ORF">PDIGIT_LOCUS7274</name>
</gene>
<reference evidence="3" key="1">
    <citation type="submission" date="2023-01" db="EMBL/GenBank/DDBJ databases">
        <authorList>
            <person name="Van Ghelder C."/>
            <person name="Rancurel C."/>
        </authorList>
    </citation>
    <scope>NUCLEOTIDE SEQUENCE</scope>
    <source>
        <strain evidence="3">CNCM I-4278</strain>
    </source>
</reference>
<feature type="signal peptide" evidence="2">
    <location>
        <begin position="1"/>
        <end position="19"/>
    </location>
</feature>
<dbReference type="AlphaFoldDB" id="A0A9W4XMS8"/>
<evidence type="ECO:0000313" key="4">
    <source>
        <dbReference type="Proteomes" id="UP001152607"/>
    </source>
</evidence>
<sequence length="588" mass="63653">MRAPVLPAIFSLALPGVLASVTCDGARAPLLDGDAQRYLNHTLSCIKDLCVTGDASKVCGSLYLEVKSLDKEVSVDDAGCRENFESIAHQCMAIEHGKGGSIIGNNAQYSIHEFMKEIGPENDALDTALHNSRRGVSGNKGSGKTKKTSKSGRKGSKKTSGKGKKKKTGKKGKKGKKTGKKTSDTTSATNSTSVANGTAEACERKGAKTKKGKKNVRDILESFLSSSLLPRAPGDKGKGKATDEEEDGCRPWGEYWKRSLSTNVEHYFFHKAEDLGDTAAYLTAPDAAQKVFGKMKTGGFLNVISFSGPNQNTLCVGDPGRNNPKDIAAKEAKAGGKCVITNGNFFVLPGNSKMTLSYNGPVIEDVHKYKGYSIGFTSTDPEEKQTFPLPSDYAGYYERFEGTDGSYMWCGPDLKKELRVSEPEFCPDPPRAHDGTLEDPNKIKFMRHAYGSIPGSLLHAVGPADRLVTVIMSDTNKFIFSLTTKNKTKGGLKLNDMRDLIDTFLKEFTEAKEDGISGAKQALNMDGGGSVYVIWVKGNGEQEVLAAGKMEPKDEEADGTINNSRARTVQTIVKHTFAKRRIVWDFGF</sequence>
<organism evidence="3 4">
    <name type="scientific">Periconia digitata</name>
    <dbReference type="NCBI Taxonomy" id="1303443"/>
    <lineage>
        <taxon>Eukaryota</taxon>
        <taxon>Fungi</taxon>
        <taxon>Dikarya</taxon>
        <taxon>Ascomycota</taxon>
        <taxon>Pezizomycotina</taxon>
        <taxon>Dothideomycetes</taxon>
        <taxon>Pleosporomycetidae</taxon>
        <taxon>Pleosporales</taxon>
        <taxon>Massarineae</taxon>
        <taxon>Periconiaceae</taxon>
        <taxon>Periconia</taxon>
    </lineage>
</organism>
<protein>
    <recommendedName>
        <fullName evidence="5">Phosphodiester glycosidase domain-containing protein</fullName>
    </recommendedName>
</protein>
<feature type="region of interest" description="Disordered" evidence="1">
    <location>
        <begin position="227"/>
        <end position="248"/>
    </location>
</feature>
<evidence type="ECO:0000256" key="1">
    <source>
        <dbReference type="SAM" id="MobiDB-lite"/>
    </source>
</evidence>
<evidence type="ECO:0000256" key="2">
    <source>
        <dbReference type="SAM" id="SignalP"/>
    </source>
</evidence>
<name>A0A9W4XMS8_9PLEO</name>
<proteinExistence type="predicted"/>
<evidence type="ECO:0008006" key="5">
    <source>
        <dbReference type="Google" id="ProtNLM"/>
    </source>
</evidence>
<keyword evidence="4" id="KW-1185">Reference proteome</keyword>
<feature type="region of interest" description="Disordered" evidence="1">
    <location>
        <begin position="131"/>
        <end position="214"/>
    </location>
</feature>
<keyword evidence="2" id="KW-0732">Signal</keyword>
<feature type="compositionally biased region" description="Basic residues" evidence="1">
    <location>
        <begin position="143"/>
        <end position="180"/>
    </location>
</feature>
<dbReference type="Proteomes" id="UP001152607">
    <property type="component" value="Unassembled WGS sequence"/>
</dbReference>
<comment type="caution">
    <text evidence="3">The sequence shown here is derived from an EMBL/GenBank/DDBJ whole genome shotgun (WGS) entry which is preliminary data.</text>
</comment>
<feature type="chain" id="PRO_5040910811" description="Phosphodiester glycosidase domain-containing protein" evidence="2">
    <location>
        <begin position="20"/>
        <end position="588"/>
    </location>
</feature>
<feature type="compositionally biased region" description="Low complexity" evidence="1">
    <location>
        <begin position="184"/>
        <end position="199"/>
    </location>
</feature>